<dbReference type="Gene3D" id="1.10.10.10">
    <property type="entry name" value="Winged helix-like DNA-binding domain superfamily/Winged helix DNA-binding domain"/>
    <property type="match status" value="1"/>
</dbReference>
<name>A0A7J5MWK1_BIFAD</name>
<dbReference type="EMBL" id="WDLT01000009">
    <property type="protein sequence ID" value="KAB5744715.1"/>
    <property type="molecule type" value="Genomic_DNA"/>
</dbReference>
<proteinExistence type="predicted"/>
<dbReference type="InterPro" id="IPR036388">
    <property type="entry name" value="WH-like_DNA-bd_sf"/>
</dbReference>
<accession>A0A7J5MWK1</accession>
<organism evidence="1 2">
    <name type="scientific">Bifidobacterium adolescentis</name>
    <dbReference type="NCBI Taxonomy" id="1680"/>
    <lineage>
        <taxon>Bacteria</taxon>
        <taxon>Bacillati</taxon>
        <taxon>Actinomycetota</taxon>
        <taxon>Actinomycetes</taxon>
        <taxon>Bifidobacteriales</taxon>
        <taxon>Bifidobacteriaceae</taxon>
        <taxon>Bifidobacterium</taxon>
    </lineage>
</organism>
<gene>
    <name evidence="1" type="ORF">GA752_08055</name>
</gene>
<dbReference type="AlphaFoldDB" id="A0A7J5MWK1"/>
<comment type="caution">
    <text evidence="1">The sequence shown here is derived from an EMBL/GenBank/DDBJ whole genome shotgun (WGS) entry which is preliminary data.</text>
</comment>
<evidence type="ECO:0000313" key="2">
    <source>
        <dbReference type="Proteomes" id="UP000437631"/>
    </source>
</evidence>
<sequence>MEIAADCRVKPVIRFSSGMEERTFPSILEAARWCVGHRGATSPEAASGGISKVIRGLGATAYGFRWRRVGESPRDARFLTPPRRWRGGARWMAARRGHGAPKSLKGNIIKAANGRIPSAYGFHWRTRDA</sequence>
<dbReference type="Proteomes" id="UP000437631">
    <property type="component" value="Unassembled WGS sequence"/>
</dbReference>
<evidence type="ECO:0000313" key="1">
    <source>
        <dbReference type="EMBL" id="KAB5744715.1"/>
    </source>
</evidence>
<protein>
    <submittedName>
        <fullName evidence="1">Uncharacterized protein</fullName>
    </submittedName>
</protein>
<reference evidence="1 2" key="1">
    <citation type="journal article" date="2019" name="Nat. Med.">
        <title>A library of human gut bacterial isolates paired with longitudinal multiomics data enables mechanistic microbiome research.</title>
        <authorList>
            <person name="Poyet M."/>
            <person name="Groussin M."/>
            <person name="Gibbons S.M."/>
            <person name="Avila-Pacheco J."/>
            <person name="Jiang X."/>
            <person name="Kearney S.M."/>
            <person name="Perrotta A.R."/>
            <person name="Berdy B."/>
            <person name="Zhao S."/>
            <person name="Lieberman T.D."/>
            <person name="Swanson P.K."/>
            <person name="Smith M."/>
            <person name="Roesemann S."/>
            <person name="Alexander J.E."/>
            <person name="Rich S.A."/>
            <person name="Livny J."/>
            <person name="Vlamakis H."/>
            <person name="Clish C."/>
            <person name="Bullock K."/>
            <person name="Deik A."/>
            <person name="Scott J."/>
            <person name="Pierce K.A."/>
            <person name="Xavier R.J."/>
            <person name="Alm E.J."/>
        </authorList>
    </citation>
    <scope>NUCLEOTIDE SEQUENCE [LARGE SCALE GENOMIC DNA]</scope>
    <source>
        <strain evidence="1 2">BIOML-A190</strain>
    </source>
</reference>